<evidence type="ECO:0000256" key="1">
    <source>
        <dbReference type="ARBA" id="ARBA00004141"/>
    </source>
</evidence>
<comment type="similarity">
    <text evidence="2 7">Belongs to the major facilitator superfamily. Sugar transporter (TC 2.A.1.1) family.</text>
</comment>
<gene>
    <name evidence="10" type="ORF">FALBO_1007</name>
</gene>
<evidence type="ECO:0000259" key="9">
    <source>
        <dbReference type="PROSITE" id="PS50850"/>
    </source>
</evidence>
<keyword evidence="3 7" id="KW-0813">Transport</keyword>
<evidence type="ECO:0000256" key="2">
    <source>
        <dbReference type="ARBA" id="ARBA00010992"/>
    </source>
</evidence>
<proteinExistence type="inferred from homology"/>
<feature type="transmembrane region" description="Helical" evidence="8">
    <location>
        <begin position="415"/>
        <end position="435"/>
    </location>
</feature>
<dbReference type="InterPro" id="IPR005829">
    <property type="entry name" value="Sugar_transporter_CS"/>
</dbReference>
<protein>
    <submittedName>
        <fullName evidence="10">Hexose carrier</fullName>
    </submittedName>
</protein>
<feature type="transmembrane region" description="Helical" evidence="8">
    <location>
        <begin position="139"/>
        <end position="161"/>
    </location>
</feature>
<dbReference type="EMBL" id="JAADYS010000130">
    <property type="protein sequence ID" value="KAF4472095.1"/>
    <property type="molecule type" value="Genomic_DNA"/>
</dbReference>
<comment type="subcellular location">
    <subcellularLocation>
        <location evidence="1">Membrane</location>
        <topology evidence="1">Multi-pass membrane protein</topology>
    </subcellularLocation>
</comment>
<dbReference type="PANTHER" id="PTHR48022">
    <property type="entry name" value="PLASTIDIC GLUCOSE TRANSPORTER 4"/>
    <property type="match status" value="1"/>
</dbReference>
<evidence type="ECO:0000256" key="6">
    <source>
        <dbReference type="ARBA" id="ARBA00023136"/>
    </source>
</evidence>
<keyword evidence="11" id="KW-1185">Reference proteome</keyword>
<evidence type="ECO:0000256" key="3">
    <source>
        <dbReference type="ARBA" id="ARBA00022448"/>
    </source>
</evidence>
<organism evidence="10 11">
    <name type="scientific">Fusarium albosuccineum</name>
    <dbReference type="NCBI Taxonomy" id="1237068"/>
    <lineage>
        <taxon>Eukaryota</taxon>
        <taxon>Fungi</taxon>
        <taxon>Dikarya</taxon>
        <taxon>Ascomycota</taxon>
        <taxon>Pezizomycotina</taxon>
        <taxon>Sordariomycetes</taxon>
        <taxon>Hypocreomycetidae</taxon>
        <taxon>Hypocreales</taxon>
        <taxon>Nectriaceae</taxon>
        <taxon>Fusarium</taxon>
        <taxon>Fusarium decemcellulare species complex</taxon>
    </lineage>
</organism>
<dbReference type="NCBIfam" id="TIGR00879">
    <property type="entry name" value="SP"/>
    <property type="match status" value="1"/>
</dbReference>
<dbReference type="FunFam" id="1.20.1250.20:FF:000090">
    <property type="entry name" value="MFS sugar transporter, putative"/>
    <property type="match status" value="1"/>
</dbReference>
<feature type="transmembrane region" description="Helical" evidence="8">
    <location>
        <begin position="447"/>
        <end position="466"/>
    </location>
</feature>
<feature type="domain" description="Major facilitator superfamily (MFS) profile" evidence="9">
    <location>
        <begin position="69"/>
        <end position="501"/>
    </location>
</feature>
<feature type="transmembrane region" description="Helical" evidence="8">
    <location>
        <begin position="196"/>
        <end position="215"/>
    </location>
</feature>
<evidence type="ECO:0000313" key="10">
    <source>
        <dbReference type="EMBL" id="KAF4472095.1"/>
    </source>
</evidence>
<dbReference type="PROSITE" id="PS50850">
    <property type="entry name" value="MFS"/>
    <property type="match status" value="1"/>
</dbReference>
<feature type="transmembrane region" description="Helical" evidence="8">
    <location>
        <begin position="167"/>
        <end position="184"/>
    </location>
</feature>
<feature type="transmembrane region" description="Helical" evidence="8">
    <location>
        <begin position="64"/>
        <end position="87"/>
    </location>
</feature>
<evidence type="ECO:0000256" key="4">
    <source>
        <dbReference type="ARBA" id="ARBA00022692"/>
    </source>
</evidence>
<feature type="transmembrane region" description="Helical" evidence="8">
    <location>
        <begin position="478"/>
        <end position="497"/>
    </location>
</feature>
<accession>A0A8H4PIR1</accession>
<evidence type="ECO:0000256" key="5">
    <source>
        <dbReference type="ARBA" id="ARBA00022989"/>
    </source>
</evidence>
<dbReference type="InterPro" id="IPR003663">
    <property type="entry name" value="Sugar/inositol_transpt"/>
</dbReference>
<feature type="transmembrane region" description="Helical" evidence="8">
    <location>
        <begin position="107"/>
        <end position="127"/>
    </location>
</feature>
<dbReference type="PRINTS" id="PR00171">
    <property type="entry name" value="SUGRTRNSPORT"/>
</dbReference>
<dbReference type="PANTHER" id="PTHR48022:SF9">
    <property type="entry name" value="MAJOR FACILITATOR SUPERFAMILY (MFS) PROFILE DOMAIN-CONTAINING PROTEIN"/>
    <property type="match status" value="1"/>
</dbReference>
<evidence type="ECO:0000313" key="11">
    <source>
        <dbReference type="Proteomes" id="UP000554235"/>
    </source>
</evidence>
<dbReference type="GO" id="GO:0005351">
    <property type="term" value="F:carbohydrate:proton symporter activity"/>
    <property type="evidence" value="ECO:0007669"/>
    <property type="project" value="TreeGrafter"/>
</dbReference>
<dbReference type="AlphaFoldDB" id="A0A8H4PIR1"/>
<feature type="transmembrane region" description="Helical" evidence="8">
    <location>
        <begin position="382"/>
        <end position="403"/>
    </location>
</feature>
<keyword evidence="5 8" id="KW-1133">Transmembrane helix</keyword>
<feature type="transmembrane region" description="Helical" evidence="8">
    <location>
        <begin position="227"/>
        <end position="248"/>
    </location>
</feature>
<evidence type="ECO:0000256" key="8">
    <source>
        <dbReference type="SAM" id="Phobius"/>
    </source>
</evidence>
<comment type="caution">
    <text evidence="10">The sequence shown here is derived from an EMBL/GenBank/DDBJ whole genome shotgun (WGS) entry which is preliminary data.</text>
</comment>
<dbReference type="OrthoDB" id="6612291at2759"/>
<reference evidence="10 11" key="1">
    <citation type="submission" date="2020-01" db="EMBL/GenBank/DDBJ databases">
        <title>Identification and distribution of gene clusters putatively required for synthesis of sphingolipid metabolism inhibitors in phylogenetically diverse species of the filamentous fungus Fusarium.</title>
        <authorList>
            <person name="Kim H.-S."/>
            <person name="Busman M."/>
            <person name="Brown D.W."/>
            <person name="Divon H."/>
            <person name="Uhlig S."/>
            <person name="Proctor R.H."/>
        </authorList>
    </citation>
    <scope>NUCLEOTIDE SEQUENCE [LARGE SCALE GENOMIC DNA]</scope>
    <source>
        <strain evidence="10 11">NRRL 20459</strain>
    </source>
</reference>
<feature type="transmembrane region" description="Helical" evidence="8">
    <location>
        <begin position="353"/>
        <end position="373"/>
    </location>
</feature>
<sequence>MHSKPSAFDGSTVHVNPGMATAQLRVDLVVARARCSRSAVPRADPRRFHPLCSSQTTVMPSGDAITIASAAFLAVGGFLFGYDSGIISSTIALPHFKEYFDAPSDDTAGGIVSSFQGGAVLGTIINMAFADMLGRKRTIFAGSVISLLGSALQAGSTSIAMLIVGRFIGGMAVGMLTSTIPMYASEISMPKWRGALSGLLQWFLSWGFLVAQWLGYGCSFSHTAFSWRFPLAFQCVPALILVSGIWFLQESPRWLMEKDKHEEARIVLAKLRNGQNASRIDLEFIEIRDVIAADREIGKVSAMSILTKPSWRKRLLLGCGVQAFGPLSGINVINYYGPRIYEILGIDTQTSLMIIGISGALSIVYCTIGLAILDKVGRVKPLMASAIGLGAALLVNAVQAQHLDPNNHAQARSMVAMNFVFSMFYTPLGIISWVYPAEIFPVEVRALGNSITTFTNWLVNLVFAQFSPSALTKIGFRYFYVFFVFNFIALLCYWFFYPETKGRTLEQMDVLFGDQLVPHALDDPSGAMAMQKDITVTSHVEEHHA</sequence>
<dbReference type="GO" id="GO:0016020">
    <property type="term" value="C:membrane"/>
    <property type="evidence" value="ECO:0007669"/>
    <property type="project" value="UniProtKB-SubCell"/>
</dbReference>
<keyword evidence="4 8" id="KW-0812">Transmembrane</keyword>
<dbReference type="InterPro" id="IPR050360">
    <property type="entry name" value="MFS_Sugar_Transporters"/>
</dbReference>
<dbReference type="InterPro" id="IPR036259">
    <property type="entry name" value="MFS_trans_sf"/>
</dbReference>
<dbReference type="Pfam" id="PF00083">
    <property type="entry name" value="Sugar_tr"/>
    <property type="match status" value="1"/>
</dbReference>
<evidence type="ECO:0000256" key="7">
    <source>
        <dbReference type="RuleBase" id="RU003346"/>
    </source>
</evidence>
<dbReference type="SUPFAM" id="SSF103473">
    <property type="entry name" value="MFS general substrate transporter"/>
    <property type="match status" value="1"/>
</dbReference>
<dbReference type="InterPro" id="IPR020846">
    <property type="entry name" value="MFS_dom"/>
</dbReference>
<dbReference type="Proteomes" id="UP000554235">
    <property type="component" value="Unassembled WGS sequence"/>
</dbReference>
<keyword evidence="6 8" id="KW-0472">Membrane</keyword>
<dbReference type="InterPro" id="IPR005828">
    <property type="entry name" value="MFS_sugar_transport-like"/>
</dbReference>
<dbReference type="Gene3D" id="1.20.1250.20">
    <property type="entry name" value="MFS general substrate transporter like domains"/>
    <property type="match status" value="1"/>
</dbReference>
<dbReference type="PROSITE" id="PS00217">
    <property type="entry name" value="SUGAR_TRANSPORT_2"/>
    <property type="match status" value="1"/>
</dbReference>
<feature type="transmembrane region" description="Helical" evidence="8">
    <location>
        <begin position="315"/>
        <end position="333"/>
    </location>
</feature>
<name>A0A8H4PIR1_9HYPO</name>